<evidence type="ECO:0000313" key="2">
    <source>
        <dbReference type="Proteomes" id="UP001565368"/>
    </source>
</evidence>
<reference evidence="1 2" key="1">
    <citation type="submission" date="2023-08" db="EMBL/GenBank/DDBJ databases">
        <title>Annotated Genome Sequence of Vanrija albida AlHP1.</title>
        <authorList>
            <person name="Herzog R."/>
        </authorList>
    </citation>
    <scope>NUCLEOTIDE SEQUENCE [LARGE SCALE GENOMIC DNA]</scope>
    <source>
        <strain evidence="1 2">AlHP1</strain>
    </source>
</reference>
<dbReference type="EMBL" id="JBBXJM010000002">
    <property type="protein sequence ID" value="KAL1411945.1"/>
    <property type="molecule type" value="Genomic_DNA"/>
</dbReference>
<dbReference type="GeneID" id="95983979"/>
<dbReference type="Proteomes" id="UP001565368">
    <property type="component" value="Unassembled WGS sequence"/>
</dbReference>
<name>A0ABR3QB54_9TREE</name>
<gene>
    <name evidence="1" type="ORF">Q8F55_002936</name>
</gene>
<proteinExistence type="predicted"/>
<dbReference type="RefSeq" id="XP_069211889.1">
    <property type="nucleotide sequence ID" value="XM_069351503.1"/>
</dbReference>
<evidence type="ECO:0008006" key="3">
    <source>
        <dbReference type="Google" id="ProtNLM"/>
    </source>
</evidence>
<accession>A0ABR3QB54</accession>
<organism evidence="1 2">
    <name type="scientific">Vanrija albida</name>
    <dbReference type="NCBI Taxonomy" id="181172"/>
    <lineage>
        <taxon>Eukaryota</taxon>
        <taxon>Fungi</taxon>
        <taxon>Dikarya</taxon>
        <taxon>Basidiomycota</taxon>
        <taxon>Agaricomycotina</taxon>
        <taxon>Tremellomycetes</taxon>
        <taxon>Trichosporonales</taxon>
        <taxon>Trichosporonaceae</taxon>
        <taxon>Vanrija</taxon>
    </lineage>
</organism>
<sequence>MVNLKELFGVKNTLRRKAKGGESPAVEVVVSELQHCCPASVDAPGPAQDDQITELLTPPTLTPRHLPRLVHTARMIEGSKDTSTAPEPVYLRAVKITWDASPSSDDRALTPNTLGELKNLDRPFVGPLHAALTANASTYEDMGLLAGPAEPAMTVFVSDVVLGKFLAQGRIWSAFQATGKVRDHRGRRVRRSLIAKFALGESIFSGHELAQEAGVYLGAAHGLQGSLVPRHHGVYSAEQAHVSGGTSRIFCVLIDDAGVDMGDRKANSMRDMKATETQARLPKVMILKRYRALHAAGIVHNAPSPKHWLMPPGGPDRLRLIGFGRADVRPDSVSGSEHAVQEWTYHAMQERATVCELVGLPYVKTYAWGGELEELVTTARRWVRQHSDRWNTNLPEAWDMAPAPKLPDLDKLGADGAAEWERVVQAPLLLGQLFRTWKSGGEDGAPCSQQ</sequence>
<keyword evidence="2" id="KW-1185">Reference proteome</keyword>
<evidence type="ECO:0000313" key="1">
    <source>
        <dbReference type="EMBL" id="KAL1411945.1"/>
    </source>
</evidence>
<comment type="caution">
    <text evidence="1">The sequence shown here is derived from an EMBL/GenBank/DDBJ whole genome shotgun (WGS) entry which is preliminary data.</text>
</comment>
<protein>
    <recommendedName>
        <fullName evidence="3">Fungal-type protein kinase domain-containing protein</fullName>
    </recommendedName>
</protein>